<dbReference type="PANTHER" id="PTHR43649">
    <property type="entry name" value="ARABINOSE-BINDING PROTEIN-RELATED"/>
    <property type="match status" value="1"/>
</dbReference>
<organism evidence="1">
    <name type="scientific">Jonesiaceae bacterium BS-20</name>
    <dbReference type="NCBI Taxonomy" id="3120821"/>
    <lineage>
        <taxon>Bacteria</taxon>
        <taxon>Bacillati</taxon>
        <taxon>Actinomycetota</taxon>
        <taxon>Actinomycetes</taxon>
        <taxon>Micrococcales</taxon>
        <taxon>Jonesiaceae</taxon>
    </lineage>
</organism>
<evidence type="ECO:0000313" key="1">
    <source>
        <dbReference type="EMBL" id="XBH20449.1"/>
    </source>
</evidence>
<dbReference type="Pfam" id="PF01547">
    <property type="entry name" value="SBP_bac_1"/>
    <property type="match status" value="1"/>
</dbReference>
<dbReference type="CDD" id="cd13585">
    <property type="entry name" value="PBP2_TMBP_like"/>
    <property type="match status" value="1"/>
</dbReference>
<proteinExistence type="predicted"/>
<dbReference type="InterPro" id="IPR050490">
    <property type="entry name" value="Bact_solute-bd_prot1"/>
</dbReference>
<dbReference type="EMBL" id="CP146203">
    <property type="protein sequence ID" value="XBH20449.1"/>
    <property type="molecule type" value="Genomic_DNA"/>
</dbReference>
<reference evidence="1" key="1">
    <citation type="submission" date="2024-02" db="EMBL/GenBank/DDBJ databases">
        <title>Tomenella chthoni gen. nov. sp. nov., a member of the family Jonesiaceae isolated from bat guano.</title>
        <authorList>
            <person name="Miller S.L."/>
            <person name="King J."/>
            <person name="Sankaranarayanan K."/>
            <person name="Lawson P.A."/>
        </authorList>
    </citation>
    <scope>NUCLEOTIDE SEQUENCE</scope>
    <source>
        <strain evidence="1">BS-20</strain>
    </source>
</reference>
<dbReference type="PANTHER" id="PTHR43649:SF12">
    <property type="entry name" value="DIACETYLCHITOBIOSE BINDING PROTEIN DASA"/>
    <property type="match status" value="1"/>
</dbReference>
<sequence>MTGTVNYSYSEFTHDDVVGETAIDNEEVVMKKSTFIATVGGTVALALGLAACSNGAGDKDTGTLKVMMSPHSITDLISENIGEFEEQAGVKVEITSLNEDQVSQQLRVEFGSGSSSTDVFLYRPPQDSAQFVNNGWITDLTDRVSSDEAFDWEDFGEAAKSAVTSTDGKIIAVPVATARQMMFYRKDLFEAAGIDKVPATLEELEAAAAQLNDENVSGICLRGQQAQAVTTFAQFLYAYDGDWNVGGEPYGDAAVNSAEAVAALEYYGNILKNYGPAGVLNMSWAECSALFSQGKIGIYIEGDDRWPEFTDPEKSTLTEDQVGYAVSPAHTSLVTPQAFGIAAGSKNQDVAWEFVQWATSKEMAAQMQGVGVMGARDSAWESNQTKEKFPDEVVTAVQEGNKNGVPYDRPRIVAVGEARDAIGGAIVTAIEGGDVTKAAETANKAFQQLIDKEKSEFNID</sequence>
<dbReference type="SUPFAM" id="SSF53850">
    <property type="entry name" value="Periplasmic binding protein-like II"/>
    <property type="match status" value="1"/>
</dbReference>
<accession>A0AAU7DR80</accession>
<gene>
    <name evidence="1" type="ORF">V5R04_09330</name>
</gene>
<protein>
    <submittedName>
        <fullName evidence="1">Sugar ABC transporter substrate-binding protein</fullName>
    </submittedName>
</protein>
<name>A0AAU7DR80_9MICO</name>
<dbReference type="Gene3D" id="3.40.190.10">
    <property type="entry name" value="Periplasmic binding protein-like II"/>
    <property type="match status" value="2"/>
</dbReference>
<dbReference type="InterPro" id="IPR006059">
    <property type="entry name" value="SBP"/>
</dbReference>
<dbReference type="AlphaFoldDB" id="A0AAU7DR80"/>